<evidence type="ECO:0000313" key="6">
    <source>
        <dbReference type="Proteomes" id="UP000250223"/>
    </source>
</evidence>
<dbReference type="Proteomes" id="UP000250223">
    <property type="component" value="Unassembled WGS sequence"/>
</dbReference>
<evidence type="ECO:0000256" key="2">
    <source>
        <dbReference type="SAM" id="Phobius"/>
    </source>
</evidence>
<evidence type="ECO:0000259" key="3">
    <source>
        <dbReference type="Pfam" id="PF03816"/>
    </source>
</evidence>
<dbReference type="Gene3D" id="3.40.630.190">
    <property type="entry name" value="LCP protein"/>
    <property type="match status" value="1"/>
</dbReference>
<dbReference type="EMBL" id="UAWC01000009">
    <property type="protein sequence ID" value="SQB34443.1"/>
    <property type="molecule type" value="Genomic_DNA"/>
</dbReference>
<proteinExistence type="inferred from homology"/>
<feature type="domain" description="Cell envelope-related transcriptional attenuator" evidence="3">
    <location>
        <begin position="77"/>
        <end position="230"/>
    </location>
</feature>
<keyword evidence="2" id="KW-0472">Membrane</keyword>
<dbReference type="PANTHER" id="PTHR33392">
    <property type="entry name" value="POLYISOPRENYL-TEICHOIC ACID--PEPTIDOGLYCAN TEICHOIC ACID TRANSFERASE TAGU"/>
    <property type="match status" value="1"/>
</dbReference>
<dbReference type="Gene3D" id="3.30.70.2390">
    <property type="match status" value="1"/>
</dbReference>
<accession>A0A2X2W9X6</accession>
<dbReference type="InterPro" id="IPR004474">
    <property type="entry name" value="LytR_CpsA_psr"/>
</dbReference>
<name>A0A2X2W9X6_CLOCO</name>
<dbReference type="InterPro" id="IPR050922">
    <property type="entry name" value="LytR/CpsA/Psr_CW_biosynth"/>
</dbReference>
<dbReference type="Pfam" id="PF13399">
    <property type="entry name" value="LytR_C"/>
    <property type="match status" value="1"/>
</dbReference>
<evidence type="ECO:0000256" key="1">
    <source>
        <dbReference type="ARBA" id="ARBA00006068"/>
    </source>
</evidence>
<dbReference type="AlphaFoldDB" id="A0A2X2W9X6"/>
<dbReference type="PANTHER" id="PTHR33392:SF6">
    <property type="entry name" value="POLYISOPRENYL-TEICHOIC ACID--PEPTIDOGLYCAN TEICHOIC ACID TRANSFERASE TAGU"/>
    <property type="match status" value="1"/>
</dbReference>
<keyword evidence="2" id="KW-1133">Transmembrane helix</keyword>
<sequence length="407" mass="46015">MKKIKKRRKKNKGKGIFLILLLLIATMASFFYFYLLSFSEGKAGKTPPVASKSGEPINILIMGVDIGGIESVNEPKRTDTIILMNYNPKNKKINIVSIPRDTRVVIHNNWQKINNAHAIGGVNGLIDSVENLLKVNINYYAKLNFEGFRKLIDSVGGIDMEIAQNMYYDDASQNLHINFKKGEIAHLDGKKAEEFFRWRKNNDGTGLAEGDLGRIKNQHLFIEKFIEKIKSPSVIARLPVMLSTLPKYVETNMEPNDMVKYAYNFLKVEKSDIQIRTLKGEAKYIGKISYFIYDENASKDIVNVFRGETNEDSYDTNKDDTKVEILNGTNINGLAATIGNKMKEKGFFNVSVGNTKKSKESKIIYNGLDKKTLKSISKDLKINNIENSSLADNGRFIKVIIGEDFKK</sequence>
<keyword evidence="2" id="KW-0812">Transmembrane</keyword>
<dbReference type="Pfam" id="PF03816">
    <property type="entry name" value="LytR_cpsA_psr"/>
    <property type="match status" value="1"/>
</dbReference>
<comment type="similarity">
    <text evidence="1">Belongs to the LytR/CpsA/Psr (LCP) family.</text>
</comment>
<dbReference type="InterPro" id="IPR027381">
    <property type="entry name" value="LytR/CpsA/Psr_C"/>
</dbReference>
<reference evidence="5 6" key="1">
    <citation type="submission" date="2018-06" db="EMBL/GenBank/DDBJ databases">
        <authorList>
            <consortium name="Pathogen Informatics"/>
            <person name="Doyle S."/>
        </authorList>
    </citation>
    <scope>NUCLEOTIDE SEQUENCE [LARGE SCALE GENOMIC DNA]</scope>
    <source>
        <strain evidence="5 6">NCTC13028</strain>
    </source>
</reference>
<organism evidence="5 6">
    <name type="scientific">Clostridium cochlearium</name>
    <dbReference type="NCBI Taxonomy" id="1494"/>
    <lineage>
        <taxon>Bacteria</taxon>
        <taxon>Bacillati</taxon>
        <taxon>Bacillota</taxon>
        <taxon>Clostridia</taxon>
        <taxon>Eubacteriales</taxon>
        <taxon>Clostridiaceae</taxon>
        <taxon>Clostridium</taxon>
    </lineage>
</organism>
<protein>
    <submittedName>
        <fullName evidence="5">Membrane-bound protein lytR</fullName>
    </submittedName>
</protein>
<feature type="domain" description="LytR/CpsA/Psr regulator C-terminal" evidence="4">
    <location>
        <begin position="320"/>
        <end position="405"/>
    </location>
</feature>
<dbReference type="RefSeq" id="WP_111921468.1">
    <property type="nucleotide sequence ID" value="NZ_JAAZKZ010000153.1"/>
</dbReference>
<dbReference type="NCBIfam" id="TIGR00350">
    <property type="entry name" value="lytR_cpsA_psr"/>
    <property type="match status" value="1"/>
</dbReference>
<evidence type="ECO:0000313" key="5">
    <source>
        <dbReference type="EMBL" id="SQB34443.1"/>
    </source>
</evidence>
<evidence type="ECO:0000259" key="4">
    <source>
        <dbReference type="Pfam" id="PF13399"/>
    </source>
</evidence>
<feature type="transmembrane region" description="Helical" evidence="2">
    <location>
        <begin position="16"/>
        <end position="35"/>
    </location>
</feature>
<gene>
    <name evidence="5" type="primary">lytR</name>
    <name evidence="5" type="ORF">NCTC13028_01355</name>
</gene>